<dbReference type="GO" id="GO:0015205">
    <property type="term" value="F:nucleobase transmembrane transporter activity"/>
    <property type="evidence" value="ECO:0007669"/>
    <property type="project" value="TreeGrafter"/>
</dbReference>
<feature type="transmembrane region" description="Helical" evidence="6">
    <location>
        <begin position="333"/>
        <end position="351"/>
    </location>
</feature>
<feature type="transmembrane region" description="Helical" evidence="6">
    <location>
        <begin position="199"/>
        <end position="219"/>
    </location>
</feature>
<evidence type="ECO:0000313" key="8">
    <source>
        <dbReference type="Proteomes" id="UP000749293"/>
    </source>
</evidence>
<dbReference type="AlphaFoldDB" id="A0A9P4YLY0"/>
<evidence type="ECO:0000256" key="4">
    <source>
        <dbReference type="ARBA" id="ARBA00022989"/>
    </source>
</evidence>
<organism evidence="7 8">
    <name type="scientific">Geosmithia morbida</name>
    <dbReference type="NCBI Taxonomy" id="1094350"/>
    <lineage>
        <taxon>Eukaryota</taxon>
        <taxon>Fungi</taxon>
        <taxon>Dikarya</taxon>
        <taxon>Ascomycota</taxon>
        <taxon>Pezizomycotina</taxon>
        <taxon>Sordariomycetes</taxon>
        <taxon>Hypocreomycetidae</taxon>
        <taxon>Hypocreales</taxon>
        <taxon>Bionectriaceae</taxon>
        <taxon>Geosmithia</taxon>
    </lineage>
</organism>
<keyword evidence="5 6" id="KW-0472">Membrane</keyword>
<comment type="caution">
    <text evidence="7">The sequence shown here is derived from an EMBL/GenBank/DDBJ whole genome shotgun (WGS) entry which is preliminary data.</text>
</comment>
<keyword evidence="8" id="KW-1185">Reference proteome</keyword>
<comment type="similarity">
    <text evidence="2">Belongs to the purine-cytosine permease (2.A.39) family.</text>
</comment>
<feature type="transmembrane region" description="Helical" evidence="6">
    <location>
        <begin position="87"/>
        <end position="107"/>
    </location>
</feature>
<evidence type="ECO:0000256" key="5">
    <source>
        <dbReference type="ARBA" id="ARBA00023136"/>
    </source>
</evidence>
<dbReference type="GeneID" id="55971153"/>
<evidence type="ECO:0000256" key="1">
    <source>
        <dbReference type="ARBA" id="ARBA00004141"/>
    </source>
</evidence>
<dbReference type="EMBL" id="JAANYQ010000027">
    <property type="protein sequence ID" value="KAF4119406.1"/>
    <property type="molecule type" value="Genomic_DNA"/>
</dbReference>
<accession>A0A9P4YLY0</accession>
<evidence type="ECO:0000256" key="6">
    <source>
        <dbReference type="SAM" id="Phobius"/>
    </source>
</evidence>
<keyword evidence="3 6" id="KW-0812">Transmembrane</keyword>
<name>A0A9P4YLY0_9HYPO</name>
<dbReference type="PANTHER" id="PTHR30618">
    <property type="entry name" value="NCS1 FAMILY PURINE/PYRIMIDINE TRANSPORTER"/>
    <property type="match status" value="1"/>
</dbReference>
<keyword evidence="4 6" id="KW-1133">Transmembrane helix</keyword>
<dbReference type="GO" id="GO:0005886">
    <property type="term" value="C:plasma membrane"/>
    <property type="evidence" value="ECO:0007669"/>
    <property type="project" value="TreeGrafter"/>
</dbReference>
<dbReference type="Gene3D" id="1.10.4160.10">
    <property type="entry name" value="Hydantoin permease"/>
    <property type="match status" value="1"/>
</dbReference>
<comment type="subcellular location">
    <subcellularLocation>
        <location evidence="1">Membrane</location>
        <topology evidence="1">Multi-pass membrane protein</topology>
    </subcellularLocation>
</comment>
<evidence type="ECO:0000313" key="7">
    <source>
        <dbReference type="EMBL" id="KAF4119406.1"/>
    </source>
</evidence>
<dbReference type="Pfam" id="PF02133">
    <property type="entry name" value="Transp_cyt_pur"/>
    <property type="match status" value="1"/>
</dbReference>
<proteinExistence type="inferred from homology"/>
<gene>
    <name evidence="7" type="ORF">GMORB2_4925</name>
</gene>
<feature type="transmembrane region" description="Helical" evidence="6">
    <location>
        <begin position="483"/>
        <end position="506"/>
    </location>
</feature>
<dbReference type="InterPro" id="IPR001248">
    <property type="entry name" value="Pur-cyt_permease"/>
</dbReference>
<evidence type="ECO:0000256" key="3">
    <source>
        <dbReference type="ARBA" id="ARBA00022692"/>
    </source>
</evidence>
<dbReference type="Proteomes" id="UP000749293">
    <property type="component" value="Unassembled WGS sequence"/>
</dbReference>
<dbReference type="InterPro" id="IPR045225">
    <property type="entry name" value="Uracil/uridine/allantoin_perm"/>
</dbReference>
<reference evidence="7" key="1">
    <citation type="submission" date="2020-03" db="EMBL/GenBank/DDBJ databases">
        <title>Site-based positive gene gene selection in Geosmithia morbida across the United States reveals a broad range of putative effectors and factors for local host and environmental adapation.</title>
        <authorList>
            <person name="Onufrak A."/>
            <person name="Murdoch R.W."/>
            <person name="Gazis R."/>
            <person name="Huff M."/>
            <person name="Staton M."/>
            <person name="Klingeman W."/>
            <person name="Hadziabdic D."/>
        </authorList>
    </citation>
    <scope>NUCLEOTIDE SEQUENCE</scope>
    <source>
        <strain evidence="7">1262</strain>
    </source>
</reference>
<dbReference type="PANTHER" id="PTHR30618:SF4">
    <property type="entry name" value="ALLANTOIN PERMEASE"/>
    <property type="match status" value="1"/>
</dbReference>
<sequence length="570" mass="63547">MVTKAIKKAKEAIVLKADGTRHEETTTWCNRDLVPLPPSRRTWGWFNFFGSSTLGALNVSTWQTPNTFLTQGLSVGQAMAIIVVSRFIVSLFACIIAWCGLTWHIGFTVQNRFTWGLRGAYIPLLQRCMLNFIWNAVQCKALRHPELALISRANLTQKLPNTLSASTPTTTQELVGFTVFWVISFPFLFLRPERFKKPFFFSSIGCGLAMIAMMIWSLVVAGGVGPIFYQSQKTTATANWSISWLMMAGLNQSIGSKVAGIVNESDFSRYSNSNLGFVLGTVSVQWFVGIFVSLGGLVTTSACQVIYGEIWWNPPDLMMVMMDYGEGSSKARAGVFFLALAFTFAIMFQNVCGNAVAGGIDLAGIFPRYIDIRRGSLITFMATWIIQPWQLVNRAETFITVLSSFSVFLAPLMGVMICDYYILRRQKIKLNDLYRSDPSDYWFSHGFNWRVIPCWVAGWAPTIGGLITTAGEMENAPRSLTELYYTAFFTGLAISFTLFYAVNLIFPVDGLGQYDQYDDWATFTAKEAAKLGVVPNDDAEELQKIAFGASGYNRRAKTAQTDATEFEAKV</sequence>
<feature type="transmembrane region" description="Helical" evidence="6">
    <location>
        <begin position="174"/>
        <end position="190"/>
    </location>
</feature>
<dbReference type="RefSeq" id="XP_035318058.1">
    <property type="nucleotide sequence ID" value="XM_035466899.1"/>
</dbReference>
<protein>
    <submittedName>
        <fullName evidence="7">Nucleobase:cation symporter-1, NCS1 family</fullName>
    </submittedName>
</protein>
<evidence type="ECO:0000256" key="2">
    <source>
        <dbReference type="ARBA" id="ARBA00008974"/>
    </source>
</evidence>
<feature type="transmembrane region" description="Helical" evidence="6">
    <location>
        <begin position="398"/>
        <end position="423"/>
    </location>
</feature>
<feature type="transmembrane region" description="Helical" evidence="6">
    <location>
        <begin position="286"/>
        <end position="312"/>
    </location>
</feature>
<dbReference type="OrthoDB" id="2018619at2759"/>